<evidence type="ECO:0000313" key="6">
    <source>
        <dbReference type="EMBL" id="PLW41398.1"/>
    </source>
</evidence>
<dbReference type="EMBL" id="PGCJ01000930">
    <property type="protein sequence ID" value="PLW14110.1"/>
    <property type="molecule type" value="Genomic_DNA"/>
</dbReference>
<dbReference type="EMBL" id="PGCI01000281">
    <property type="protein sequence ID" value="PLW30955.1"/>
    <property type="molecule type" value="Genomic_DNA"/>
</dbReference>
<evidence type="ECO:0000313" key="3">
    <source>
        <dbReference type="EMBL" id="PLW07740.1"/>
    </source>
</evidence>
<feature type="region of interest" description="Disordered" evidence="1">
    <location>
        <begin position="1"/>
        <end position="31"/>
    </location>
</feature>
<evidence type="ECO:0000313" key="5">
    <source>
        <dbReference type="EMBL" id="PLW30955.1"/>
    </source>
</evidence>
<evidence type="ECO:0000313" key="4">
    <source>
        <dbReference type="EMBL" id="PLW14110.1"/>
    </source>
</evidence>
<feature type="transmembrane region" description="Helical" evidence="2">
    <location>
        <begin position="61"/>
        <end position="81"/>
    </location>
</feature>
<protein>
    <submittedName>
        <fullName evidence="5">Uncharacterized protein</fullName>
    </submittedName>
</protein>
<evidence type="ECO:0000313" key="7">
    <source>
        <dbReference type="Proteomes" id="UP000235388"/>
    </source>
</evidence>
<gene>
    <name evidence="6" type="ORF">PCANC_12024</name>
    <name evidence="4" type="ORF">PCANC_18231</name>
    <name evidence="5" type="ORF">PCASD_14858</name>
    <name evidence="3" type="ORF">PCASD_20954</name>
</gene>
<dbReference type="EMBL" id="PGCJ01000169">
    <property type="protein sequence ID" value="PLW41398.1"/>
    <property type="molecule type" value="Genomic_DNA"/>
</dbReference>
<keyword evidence="7" id="KW-1185">Reference proteome</keyword>
<evidence type="ECO:0000256" key="1">
    <source>
        <dbReference type="SAM" id="MobiDB-lite"/>
    </source>
</evidence>
<accession>A0A2N5TZM7</accession>
<dbReference type="Proteomes" id="UP000235388">
    <property type="component" value="Unassembled WGS sequence"/>
</dbReference>
<keyword evidence="2" id="KW-0472">Membrane</keyword>
<feature type="region of interest" description="Disordered" evidence="1">
    <location>
        <begin position="96"/>
        <end position="118"/>
    </location>
</feature>
<evidence type="ECO:0000313" key="8">
    <source>
        <dbReference type="Proteomes" id="UP000235392"/>
    </source>
</evidence>
<reference evidence="7 8" key="1">
    <citation type="submission" date="2017-11" db="EMBL/GenBank/DDBJ databases">
        <title>De novo assembly and phasing of dikaryotic genomes from two isolates of Puccinia coronata f. sp. avenae, the causal agent of oat crown rust.</title>
        <authorList>
            <person name="Miller M.E."/>
            <person name="Zhang Y."/>
            <person name="Omidvar V."/>
            <person name="Sperschneider J."/>
            <person name="Schwessinger B."/>
            <person name="Raley C."/>
            <person name="Palmer J.M."/>
            <person name="Garnica D."/>
            <person name="Upadhyaya N."/>
            <person name="Rathjen J."/>
            <person name="Taylor J.M."/>
            <person name="Park R.F."/>
            <person name="Dodds P.N."/>
            <person name="Hirsch C.D."/>
            <person name="Kianian S.F."/>
            <person name="Figueroa M."/>
        </authorList>
    </citation>
    <scope>NUCLEOTIDE SEQUENCE [LARGE SCALE GENOMIC DNA]</scope>
    <source>
        <strain evidence="4">12NC29</strain>
        <strain evidence="5">12SD80</strain>
    </source>
</reference>
<keyword evidence="2" id="KW-0812">Transmembrane</keyword>
<dbReference type="OrthoDB" id="2502345at2759"/>
<comment type="caution">
    <text evidence="5">The sequence shown here is derived from an EMBL/GenBank/DDBJ whole genome shotgun (WGS) entry which is preliminary data.</text>
</comment>
<proteinExistence type="predicted"/>
<dbReference type="Proteomes" id="UP000235392">
    <property type="component" value="Unassembled WGS sequence"/>
</dbReference>
<dbReference type="AlphaFoldDB" id="A0A2N5TZM7"/>
<name>A0A2N5TZM7_9BASI</name>
<organism evidence="5 8">
    <name type="scientific">Puccinia coronata f. sp. avenae</name>
    <dbReference type="NCBI Taxonomy" id="200324"/>
    <lineage>
        <taxon>Eukaryota</taxon>
        <taxon>Fungi</taxon>
        <taxon>Dikarya</taxon>
        <taxon>Basidiomycota</taxon>
        <taxon>Pucciniomycotina</taxon>
        <taxon>Pucciniomycetes</taxon>
        <taxon>Pucciniales</taxon>
        <taxon>Pucciniaceae</taxon>
        <taxon>Puccinia</taxon>
    </lineage>
</organism>
<keyword evidence="2" id="KW-1133">Transmembrane helix</keyword>
<sequence>MTPAIPSNSSSSNGPVPSPAPQKPFGQRESEVLVTTVVLGSPTAIAQPPTPSAYPKAKPGSLAPIPVFVILFVAAAMVFGWKTFNGKMRKYFKTKLSDQKKNRKPERQPPNLVVQSPPPTLECATGESLSGNMRKYLGAKFSAKKDRKKARQPCKIPVCANGETLDFENFKINIRPPRPETPPLKEPASCAKKREMTLLILEGKVAPPPPSPFLPLPPGLI</sequence>
<dbReference type="EMBL" id="PGCI01001108">
    <property type="protein sequence ID" value="PLW07740.1"/>
    <property type="molecule type" value="Genomic_DNA"/>
</dbReference>
<evidence type="ECO:0000256" key="2">
    <source>
        <dbReference type="SAM" id="Phobius"/>
    </source>
</evidence>
<feature type="compositionally biased region" description="Low complexity" evidence="1">
    <location>
        <begin position="1"/>
        <end position="15"/>
    </location>
</feature>